<evidence type="ECO:0000313" key="1">
    <source>
        <dbReference type="EMBL" id="QXJ30727.1"/>
    </source>
</evidence>
<dbReference type="RefSeq" id="WP_012712117.1">
    <property type="nucleotide sequence ID" value="NZ_CP077713.1"/>
</dbReference>
<evidence type="ECO:0000313" key="4">
    <source>
        <dbReference type="Proteomes" id="UP000694036"/>
    </source>
</evidence>
<proteinExistence type="predicted"/>
<dbReference type="EMBL" id="CP077715">
    <property type="protein sequence ID" value="QXJ30727.1"/>
    <property type="molecule type" value="Genomic_DNA"/>
</dbReference>
<dbReference type="Proteomes" id="UP000693941">
    <property type="component" value="Chromosome"/>
</dbReference>
<keyword evidence="4" id="KW-1185">Reference proteome</keyword>
<evidence type="ECO:0000313" key="3">
    <source>
        <dbReference type="Proteomes" id="UP000693941"/>
    </source>
</evidence>
<accession>A0A8F5BSM8</accession>
<reference evidence="1 4" key="1">
    <citation type="journal article" date="2021" name="Environ. Microbiol.">
        <title>New insights into the diversity and evolution of the archaeal mobilome from three complete genomes of Saccharolobus shibatae.</title>
        <authorList>
            <person name="Medvedeva S."/>
            <person name="Brandt D."/>
            <person name="Cvirkaite-Krupovic V."/>
            <person name="Liu Y."/>
            <person name="Severinov K."/>
            <person name="Ishino S."/>
            <person name="Ishino Y."/>
            <person name="Prangishvili D."/>
            <person name="Kalinowski J."/>
            <person name="Krupovic M."/>
        </authorList>
    </citation>
    <scope>NUCLEOTIDE SEQUENCE</scope>
    <source>
        <strain evidence="1">BEU9</strain>
        <strain evidence="2 4">S38A</strain>
    </source>
</reference>
<dbReference type="EMBL" id="CP077713">
    <property type="protein sequence ID" value="QXJ33752.1"/>
    <property type="molecule type" value="Genomic_DNA"/>
</dbReference>
<gene>
    <name evidence="1" type="ORF">J5U21_00376</name>
    <name evidence="2" type="ORF">J5U22_00297</name>
</gene>
<name>A0A8F5BSM8_9CREN</name>
<dbReference type="Proteomes" id="UP000694036">
    <property type="component" value="Chromosome"/>
</dbReference>
<sequence length="62" mass="7070">MIEPMARKVFEGLAYTIWEDDEASVVLLEGKPIQASCVEHGNHNLFDLECPHVEKLLKKIFS</sequence>
<dbReference type="AlphaFoldDB" id="A0A8F5BSM8"/>
<dbReference type="GeneID" id="15298543"/>
<protein>
    <submittedName>
        <fullName evidence="1">Uncharacterized protein</fullName>
    </submittedName>
</protein>
<evidence type="ECO:0000313" key="2">
    <source>
        <dbReference type="EMBL" id="QXJ33752.1"/>
    </source>
</evidence>
<organism evidence="1 3">
    <name type="scientific">Saccharolobus shibatae</name>
    <dbReference type="NCBI Taxonomy" id="2286"/>
    <lineage>
        <taxon>Archaea</taxon>
        <taxon>Thermoproteota</taxon>
        <taxon>Thermoprotei</taxon>
        <taxon>Sulfolobales</taxon>
        <taxon>Sulfolobaceae</taxon>
        <taxon>Saccharolobus</taxon>
    </lineage>
</organism>